<feature type="domain" description="Reverse transcriptase/retrotransposon-derived protein RNase H-like" evidence="1">
    <location>
        <begin position="45"/>
        <end position="136"/>
    </location>
</feature>
<sequence>MSVVTFIGFVVGSHRVKVDEEKVKAFQDWPTPKTVGEVSSFHGLESQERAFQVLKEILTQAPILTLLEFSKSFELECDASSVGIGVVILQEGNSIAYFSEKLRGTQLNYSTYDGGLYALVRALQTWQHYLLPKEFVMYSDHEALKHERARKRLCVPMSSIRKLLVKKAHEGGFMGHFGELKTSKILNEQFYWPHMRKTVHNICEICLTCKLANSRVSPHGLYTPLPIPTSPWIDVSMDFILGFPRSKGGTQALNLRSNSLQEEGDDAYMGGHIQEGENEIDTPTLEGPMTRGRLKRIQEEVQQEMIMLKGQERGRRRTHFLSHGPKPILGHVFLADFSIANRSLMTLLFPLLRSQVLLTSDSLA</sequence>
<accession>A0A371H9I0</accession>
<organism evidence="3 4">
    <name type="scientific">Mucuna pruriens</name>
    <name type="common">Velvet bean</name>
    <name type="synonym">Dolichos pruriens</name>
    <dbReference type="NCBI Taxonomy" id="157652"/>
    <lineage>
        <taxon>Eukaryota</taxon>
        <taxon>Viridiplantae</taxon>
        <taxon>Streptophyta</taxon>
        <taxon>Embryophyta</taxon>
        <taxon>Tracheophyta</taxon>
        <taxon>Spermatophyta</taxon>
        <taxon>Magnoliopsida</taxon>
        <taxon>eudicotyledons</taxon>
        <taxon>Gunneridae</taxon>
        <taxon>Pentapetalae</taxon>
        <taxon>rosids</taxon>
        <taxon>fabids</taxon>
        <taxon>Fabales</taxon>
        <taxon>Fabaceae</taxon>
        <taxon>Papilionoideae</taxon>
        <taxon>50 kb inversion clade</taxon>
        <taxon>NPAAA clade</taxon>
        <taxon>indigoferoid/millettioid clade</taxon>
        <taxon>Phaseoleae</taxon>
        <taxon>Mucuna</taxon>
    </lineage>
</organism>
<feature type="non-terminal residue" evidence="3">
    <location>
        <position position="1"/>
    </location>
</feature>
<proteinExistence type="predicted"/>
<dbReference type="SUPFAM" id="SSF56672">
    <property type="entry name" value="DNA/RNA polymerases"/>
    <property type="match status" value="1"/>
</dbReference>
<evidence type="ECO:0000259" key="2">
    <source>
        <dbReference type="Pfam" id="PF17921"/>
    </source>
</evidence>
<reference evidence="3" key="1">
    <citation type="submission" date="2018-05" db="EMBL/GenBank/DDBJ databases">
        <title>Draft genome of Mucuna pruriens seed.</title>
        <authorList>
            <person name="Nnadi N.E."/>
            <person name="Vos R."/>
            <person name="Hasami M.H."/>
            <person name="Devisetty U.K."/>
            <person name="Aguiy J.C."/>
        </authorList>
    </citation>
    <scope>NUCLEOTIDE SEQUENCE [LARGE SCALE GENOMIC DNA]</scope>
    <source>
        <strain evidence="3">JCA_2017</strain>
    </source>
</reference>
<gene>
    <name evidence="3" type="primary">pol</name>
    <name evidence="3" type="ORF">CR513_17506</name>
</gene>
<comment type="caution">
    <text evidence="3">The sequence shown here is derived from an EMBL/GenBank/DDBJ whole genome shotgun (WGS) entry which is preliminary data.</text>
</comment>
<dbReference type="EMBL" id="QJKJ01003229">
    <property type="protein sequence ID" value="RDX99431.1"/>
    <property type="molecule type" value="Genomic_DNA"/>
</dbReference>
<evidence type="ECO:0000313" key="4">
    <source>
        <dbReference type="Proteomes" id="UP000257109"/>
    </source>
</evidence>
<dbReference type="OrthoDB" id="407598at2759"/>
<protein>
    <submittedName>
        <fullName evidence="3">Retrovirus-related Pol polyprotein from transposon 17.6</fullName>
    </submittedName>
</protein>
<dbReference type="PANTHER" id="PTHR35046">
    <property type="entry name" value="ZINC KNUCKLE (CCHC-TYPE) FAMILY PROTEIN"/>
    <property type="match status" value="1"/>
</dbReference>
<evidence type="ECO:0000313" key="3">
    <source>
        <dbReference type="EMBL" id="RDX99431.1"/>
    </source>
</evidence>
<dbReference type="AlphaFoldDB" id="A0A371H9I0"/>
<dbReference type="Pfam" id="PF17919">
    <property type="entry name" value="RT_RNaseH_2"/>
    <property type="match status" value="1"/>
</dbReference>
<dbReference type="Pfam" id="PF17921">
    <property type="entry name" value="Integrase_H2C2"/>
    <property type="match status" value="1"/>
</dbReference>
<name>A0A371H9I0_MUCPR</name>
<dbReference type="InterPro" id="IPR041577">
    <property type="entry name" value="RT_RNaseH_2"/>
</dbReference>
<feature type="domain" description="Integrase zinc-binding" evidence="2">
    <location>
        <begin position="159"/>
        <end position="215"/>
    </location>
</feature>
<dbReference type="PANTHER" id="PTHR35046:SF9">
    <property type="entry name" value="RNA-DIRECTED DNA POLYMERASE"/>
    <property type="match status" value="1"/>
</dbReference>
<dbReference type="InterPro" id="IPR043502">
    <property type="entry name" value="DNA/RNA_pol_sf"/>
</dbReference>
<keyword evidence="4" id="KW-1185">Reference proteome</keyword>
<dbReference type="CDD" id="cd09274">
    <property type="entry name" value="RNase_HI_RT_Ty3"/>
    <property type="match status" value="1"/>
</dbReference>
<dbReference type="FunFam" id="1.10.340.70:FF:000001">
    <property type="entry name" value="Retrovirus-related Pol polyprotein from transposon gypsy-like Protein"/>
    <property type="match status" value="1"/>
</dbReference>
<dbReference type="Gene3D" id="1.10.340.70">
    <property type="match status" value="1"/>
</dbReference>
<dbReference type="Proteomes" id="UP000257109">
    <property type="component" value="Unassembled WGS sequence"/>
</dbReference>
<evidence type="ECO:0000259" key="1">
    <source>
        <dbReference type="Pfam" id="PF17919"/>
    </source>
</evidence>
<dbReference type="InterPro" id="IPR041588">
    <property type="entry name" value="Integrase_H2C2"/>
</dbReference>